<dbReference type="Proteomes" id="UP001185092">
    <property type="component" value="Unassembled WGS sequence"/>
</dbReference>
<sequence>MKNLIIILGSILIGFGCQIKSKEKPNLEGDLYYTWLKLGSLYGLPERHYQNYIKLRDSLGIEELIKRDSIGKFHIELLEKNDLIQSPFVYIKTDSDSTFIVYMTPEEYEPITKYSYQDLIDSKQKIRLKLITERLNDKLQICKKVISIEKVDGETLQRQKKFKIEEYR</sequence>
<evidence type="ECO:0008006" key="3">
    <source>
        <dbReference type="Google" id="ProtNLM"/>
    </source>
</evidence>
<dbReference type="PROSITE" id="PS51257">
    <property type="entry name" value="PROKAR_LIPOPROTEIN"/>
    <property type="match status" value="1"/>
</dbReference>
<proteinExistence type="predicted"/>
<reference evidence="1" key="1">
    <citation type="submission" date="2023-07" db="EMBL/GenBank/DDBJ databases">
        <title>Genomic Encyclopedia of Type Strains, Phase IV (KMG-IV): sequencing the most valuable type-strain genomes for metagenomic binning, comparative biology and taxonomic classification.</title>
        <authorList>
            <person name="Goeker M."/>
        </authorList>
    </citation>
    <scope>NUCLEOTIDE SEQUENCE</scope>
    <source>
        <strain evidence="1">DSM 26174</strain>
    </source>
</reference>
<dbReference type="AlphaFoldDB" id="A0AAE3XS96"/>
<gene>
    <name evidence="1" type="ORF">HNQ88_004170</name>
</gene>
<organism evidence="1 2">
    <name type="scientific">Aureibacter tunicatorum</name>
    <dbReference type="NCBI Taxonomy" id="866807"/>
    <lineage>
        <taxon>Bacteria</taxon>
        <taxon>Pseudomonadati</taxon>
        <taxon>Bacteroidota</taxon>
        <taxon>Cytophagia</taxon>
        <taxon>Cytophagales</taxon>
        <taxon>Persicobacteraceae</taxon>
        <taxon>Aureibacter</taxon>
    </lineage>
</organism>
<dbReference type="EMBL" id="JAVDQD010000006">
    <property type="protein sequence ID" value="MDR6241094.1"/>
    <property type="molecule type" value="Genomic_DNA"/>
</dbReference>
<protein>
    <recommendedName>
        <fullName evidence="3">Lipoprotein</fullName>
    </recommendedName>
</protein>
<name>A0AAE3XS96_9BACT</name>
<keyword evidence="2" id="KW-1185">Reference proteome</keyword>
<dbReference type="RefSeq" id="WP_309941619.1">
    <property type="nucleotide sequence ID" value="NZ_AP025305.1"/>
</dbReference>
<comment type="caution">
    <text evidence="1">The sequence shown here is derived from an EMBL/GenBank/DDBJ whole genome shotgun (WGS) entry which is preliminary data.</text>
</comment>
<accession>A0AAE3XS96</accession>
<evidence type="ECO:0000313" key="1">
    <source>
        <dbReference type="EMBL" id="MDR6241094.1"/>
    </source>
</evidence>
<evidence type="ECO:0000313" key="2">
    <source>
        <dbReference type="Proteomes" id="UP001185092"/>
    </source>
</evidence>